<protein>
    <submittedName>
        <fullName evidence="1">Long-chain fatty alcohol dehydrogenase</fullName>
    </submittedName>
</protein>
<proteinExistence type="predicted"/>
<sequence length="725" mass="79106">MAMKPEVIFSEPQWQALLALLDATVPSIQVVDSLPSSDSHLCITQEQFDGHYDDIRRDLKHPPSREAFQKYLEIRSSDNPMFAKVVKKTIGSLPHGSQLQLYRILSLMMTRLGSLISTGYLTPFHRQSVTVREAILRSWRHSWFFLWPTLARTFVQLGTMSWGPSDDMLQGLTGYKAYVTEVRRSEPAPALDFNFIKFDSSTAEPIELETDIVIVGSGCGGGVCAKVLAEAGHQVLVVDKGYYTPPSEFPIKPDSMKLLFDGSGALSNTDGSIVIGAGSCWGGGGVNNWSVSLPLLDFVREEWADVHGLKVFKSSDVQDSFDRVSNFLGLLKDPKHNHANTVLLEGAKKLGWRAKACATNTTAGHKCGSVCANGCRESKKQSPAVSWLPAAVKAGARCIEGFEVSEVLLEEGIDGLKKATGVVGKWTPREKDGSISDTPKPEVQRLVRIRARKTIISAGSLRTPSLLSRSGLKNPNIGKNLHLHPCCPVIALFDDDTPAWEGQMITSVVTEFENLDGKGHGPRIEPMATSIVPAMWQIPWHDGLQFKLDALKHRQMSAFMSHNRDRDPGSVIADPNDGSPIIAYTASAFDRANTVVGMVGVAKLCYIQGASEIIPMVHNLARFRTNKPAGDRRVDDADFADWLTLLKTADLNPSSAVFASAHQMSSCRMSISSSTGVVDEHGKVWGTEDLYVADASVFPSASGDNPMITIMAIADYIARGISNHM</sequence>
<reference evidence="1 2" key="1">
    <citation type="journal article" date="2022" name="New Phytol.">
        <title>Ecological generalism drives hyperdiversity of secondary metabolite gene clusters in xylarialean endophytes.</title>
        <authorList>
            <person name="Franco M.E.E."/>
            <person name="Wisecaver J.H."/>
            <person name="Arnold A.E."/>
            <person name="Ju Y.M."/>
            <person name="Slot J.C."/>
            <person name="Ahrendt S."/>
            <person name="Moore L.P."/>
            <person name="Eastman K.E."/>
            <person name="Scott K."/>
            <person name="Konkel Z."/>
            <person name="Mondo S.J."/>
            <person name="Kuo A."/>
            <person name="Hayes R.D."/>
            <person name="Haridas S."/>
            <person name="Andreopoulos B."/>
            <person name="Riley R."/>
            <person name="LaButti K."/>
            <person name="Pangilinan J."/>
            <person name="Lipzen A."/>
            <person name="Amirebrahimi M."/>
            <person name="Yan J."/>
            <person name="Adam C."/>
            <person name="Keymanesh K."/>
            <person name="Ng V."/>
            <person name="Louie K."/>
            <person name="Northen T."/>
            <person name="Drula E."/>
            <person name="Henrissat B."/>
            <person name="Hsieh H.M."/>
            <person name="Youens-Clark K."/>
            <person name="Lutzoni F."/>
            <person name="Miadlikowska J."/>
            <person name="Eastwood D.C."/>
            <person name="Hamelin R.C."/>
            <person name="Grigoriev I.V."/>
            <person name="U'Ren J.M."/>
        </authorList>
    </citation>
    <scope>NUCLEOTIDE SEQUENCE [LARGE SCALE GENOMIC DNA]</scope>
    <source>
        <strain evidence="1 2">ER1909</strain>
    </source>
</reference>
<accession>A0ACC0CUI0</accession>
<gene>
    <name evidence="1" type="ORF">F4821DRAFT_280399</name>
</gene>
<name>A0ACC0CUI0_9PEZI</name>
<dbReference type="Proteomes" id="UP001497680">
    <property type="component" value="Unassembled WGS sequence"/>
</dbReference>
<evidence type="ECO:0000313" key="2">
    <source>
        <dbReference type="Proteomes" id="UP001497680"/>
    </source>
</evidence>
<evidence type="ECO:0000313" key="1">
    <source>
        <dbReference type="EMBL" id="KAI6084114.1"/>
    </source>
</evidence>
<dbReference type="EMBL" id="MU394342">
    <property type="protein sequence ID" value="KAI6084114.1"/>
    <property type="molecule type" value="Genomic_DNA"/>
</dbReference>
<organism evidence="1 2">
    <name type="scientific">Hypoxylon rubiginosum</name>
    <dbReference type="NCBI Taxonomy" id="110542"/>
    <lineage>
        <taxon>Eukaryota</taxon>
        <taxon>Fungi</taxon>
        <taxon>Dikarya</taxon>
        <taxon>Ascomycota</taxon>
        <taxon>Pezizomycotina</taxon>
        <taxon>Sordariomycetes</taxon>
        <taxon>Xylariomycetidae</taxon>
        <taxon>Xylariales</taxon>
        <taxon>Hypoxylaceae</taxon>
        <taxon>Hypoxylon</taxon>
    </lineage>
</organism>
<comment type="caution">
    <text evidence="1">The sequence shown here is derived from an EMBL/GenBank/DDBJ whole genome shotgun (WGS) entry which is preliminary data.</text>
</comment>
<keyword evidence="2" id="KW-1185">Reference proteome</keyword>